<dbReference type="Proteomes" id="UP000025229">
    <property type="component" value="Chromosome"/>
</dbReference>
<dbReference type="STRING" id="42256.RradSPS_1483"/>
<dbReference type="PIRSF" id="PIRSF006816">
    <property type="entry name" value="Cyc3_hyd_g"/>
    <property type="match status" value="1"/>
</dbReference>
<dbReference type="InterPro" id="IPR017927">
    <property type="entry name" value="FAD-bd_FR_type"/>
</dbReference>
<sequence>MKFYRVEVTNAERLGGYRVLRYAWSGPEPEPGQFVMARANGFPVTLDPFLARPLSFYDFADATASLLYEVRGRGTERLAAARPGDTVEVSAPLGVPFDLSDLAGARAALLGGGIGVAPFRFLSRRLLELGVAHDTYLGFADAELAGAAEGFPGARVATMDGSAGVRGTVLDAVEAAGGIGRYAALYACGPNPMLAAVKLAAPPQVRCQLSVEERMGCGNGSCNGCVVPVKDRGYVRSCVEGPVFEAEKLAW</sequence>
<keyword evidence="9 12" id="KW-0411">Iron-sulfur</keyword>
<dbReference type="RefSeq" id="WP_051589526.1">
    <property type="nucleotide sequence ID" value="NZ_CP007514.1"/>
</dbReference>
<dbReference type="Pfam" id="PF10418">
    <property type="entry name" value="DHODB_Fe-S_bind"/>
    <property type="match status" value="1"/>
</dbReference>
<dbReference type="GO" id="GO:0046872">
    <property type="term" value="F:metal ion binding"/>
    <property type="evidence" value="ECO:0007669"/>
    <property type="project" value="UniProtKB-KW"/>
</dbReference>
<feature type="binding site" evidence="12">
    <location>
        <position position="238"/>
    </location>
    <ligand>
        <name>[2Fe-2S] cluster</name>
        <dbReference type="ChEBI" id="CHEBI:190135"/>
    </ligand>
</feature>
<dbReference type="InterPro" id="IPR017938">
    <property type="entry name" value="Riboflavin_synthase-like_b-brl"/>
</dbReference>
<dbReference type="Gene3D" id="2.10.240.10">
    <property type="entry name" value="Dihydroorotate dehydrogenase, electron transfer subunit"/>
    <property type="match status" value="1"/>
</dbReference>
<dbReference type="PANTHER" id="PTHR43513:SF3">
    <property type="entry name" value="DIHYDROOROTATE DEHYDROGENASE B (NAD(+)), ELECTRON TRANSFER SUBUNIT-RELATED"/>
    <property type="match status" value="1"/>
</dbReference>
<dbReference type="GO" id="GO:0051537">
    <property type="term" value="F:2 iron, 2 sulfur cluster binding"/>
    <property type="evidence" value="ECO:0007669"/>
    <property type="project" value="UniProtKB-KW"/>
</dbReference>
<dbReference type="SUPFAM" id="SSF63380">
    <property type="entry name" value="Riboflavin synthase domain-like"/>
    <property type="match status" value="1"/>
</dbReference>
<comment type="cofactor">
    <cofactor evidence="11">
        <name>FAD</name>
        <dbReference type="ChEBI" id="CHEBI:57692"/>
    </cofactor>
    <text evidence="11">Binds 1 FAD per subunit.</text>
</comment>
<comment type="cofactor">
    <cofactor evidence="10">
        <name>[2Fe-2S] cluster</name>
        <dbReference type="ChEBI" id="CHEBI:190135"/>
    </cofactor>
</comment>
<keyword evidence="16" id="KW-1185">Reference proteome</keyword>
<dbReference type="KEGG" id="rrd:RradSPS_1483"/>
<protein>
    <submittedName>
        <fullName evidence="14">2-polyprenylphenol hydroxylase and related flavodoxin oxidoreductase</fullName>
    </submittedName>
    <submittedName>
        <fullName evidence="15">Dihydroorotate dehydrogenase electron transfer subunit</fullName>
    </submittedName>
</protein>
<name>A0A023X3J2_RUBRA</name>
<dbReference type="AlphaFoldDB" id="A0A023X3J2"/>
<dbReference type="GO" id="GO:0006221">
    <property type="term" value="P:pyrimidine nucleotide biosynthetic process"/>
    <property type="evidence" value="ECO:0007669"/>
    <property type="project" value="InterPro"/>
</dbReference>
<evidence type="ECO:0000256" key="11">
    <source>
        <dbReference type="PIRSR" id="PIRSR006816-1"/>
    </source>
</evidence>
<comment type="cofactor">
    <cofactor evidence="12">
        <name>[2Fe-2S] cluster</name>
        <dbReference type="ChEBI" id="CHEBI:190135"/>
    </cofactor>
    <text evidence="12">Binds 1 [2Fe-2S] cluster per subunit.</text>
</comment>
<keyword evidence="6 11" id="KW-0274">FAD</keyword>
<keyword evidence="8 12" id="KW-0408">Iron</keyword>
<reference evidence="14 16" key="1">
    <citation type="submission" date="2014-03" db="EMBL/GenBank/DDBJ databases">
        <title>Complete genome sequence of the Radio-Resistant Rubrobacter radiotolerans RSPS-4.</title>
        <authorList>
            <person name="Egas C.C."/>
            <person name="Barroso C.C."/>
            <person name="Froufe H.J.C."/>
            <person name="Pacheco J.J."/>
            <person name="Albuquerque L.L."/>
            <person name="da Costa M.M.S."/>
        </authorList>
    </citation>
    <scope>NUCLEOTIDE SEQUENCE [LARGE SCALE GENOMIC DNA]</scope>
    <source>
        <strain evidence="14 16">RSPS-4</strain>
    </source>
</reference>
<reference evidence="15" key="2">
    <citation type="submission" date="2023-11" db="EMBL/GenBank/DDBJ databases">
        <title>MicrobeMod: A computational toolkit for identifying prokaryotic methylation and restriction-modification with nanopore sequencing.</title>
        <authorList>
            <person name="Crits-Christoph A."/>
            <person name="Kang S.C."/>
            <person name="Lee H."/>
            <person name="Ostrov N."/>
        </authorList>
    </citation>
    <scope>NUCLEOTIDE SEQUENCE</scope>
    <source>
        <strain evidence="15">ATCC 51242</strain>
    </source>
</reference>
<dbReference type="PANTHER" id="PTHR43513">
    <property type="entry name" value="DIHYDROOROTATE DEHYDROGENASE B (NAD(+)), ELECTRON TRANSFER SUBUNIT"/>
    <property type="match status" value="1"/>
</dbReference>
<dbReference type="Proteomes" id="UP001281130">
    <property type="component" value="Unassembled WGS sequence"/>
</dbReference>
<dbReference type="CDD" id="cd06218">
    <property type="entry name" value="DHOD_e_trans"/>
    <property type="match status" value="1"/>
</dbReference>
<evidence type="ECO:0000256" key="8">
    <source>
        <dbReference type="ARBA" id="ARBA00023004"/>
    </source>
</evidence>
<feature type="binding site" evidence="11">
    <location>
        <begin position="74"/>
        <end position="75"/>
    </location>
    <ligand>
        <name>FAD</name>
        <dbReference type="ChEBI" id="CHEBI:57692"/>
    </ligand>
</feature>
<keyword evidence="3 11" id="KW-0285">Flavoprotein</keyword>
<dbReference type="InterPro" id="IPR050353">
    <property type="entry name" value="PyrK_electron_transfer"/>
</dbReference>
<dbReference type="EMBL" id="JAWXXX010000001">
    <property type="protein sequence ID" value="MDX5894173.1"/>
    <property type="molecule type" value="Genomic_DNA"/>
</dbReference>
<evidence type="ECO:0000259" key="13">
    <source>
        <dbReference type="PROSITE" id="PS51384"/>
    </source>
</evidence>
<evidence type="ECO:0000256" key="6">
    <source>
        <dbReference type="ARBA" id="ARBA00022827"/>
    </source>
</evidence>
<keyword evidence="2" id="KW-0813">Transport</keyword>
<dbReference type="HOGENOM" id="CLU_003827_1_2_11"/>
<keyword evidence="5 12" id="KW-0479">Metal-binding</keyword>
<evidence type="ECO:0000313" key="14">
    <source>
        <dbReference type="EMBL" id="AHY46766.1"/>
    </source>
</evidence>
<feature type="binding site" evidence="11">
    <location>
        <begin position="52"/>
        <end position="55"/>
    </location>
    <ligand>
        <name>FAD</name>
        <dbReference type="ChEBI" id="CHEBI:57692"/>
    </ligand>
</feature>
<dbReference type="GO" id="GO:0016491">
    <property type="term" value="F:oxidoreductase activity"/>
    <property type="evidence" value="ECO:0007669"/>
    <property type="project" value="InterPro"/>
</dbReference>
<dbReference type="eggNOG" id="COG0543">
    <property type="taxonomic scope" value="Bacteria"/>
</dbReference>
<dbReference type="SUPFAM" id="SSF52343">
    <property type="entry name" value="Ferredoxin reductase-like, C-terminal NADP-linked domain"/>
    <property type="match status" value="1"/>
</dbReference>
<accession>A0A023X3J2</accession>
<evidence type="ECO:0000256" key="3">
    <source>
        <dbReference type="ARBA" id="ARBA00022630"/>
    </source>
</evidence>
<dbReference type="PATRIC" id="fig|42256.3.peg.1502"/>
<keyword evidence="7" id="KW-0249">Electron transport</keyword>
<evidence type="ECO:0000256" key="2">
    <source>
        <dbReference type="ARBA" id="ARBA00022448"/>
    </source>
</evidence>
<dbReference type="Gene3D" id="3.40.50.80">
    <property type="entry name" value="Nucleotide-binding domain of ferredoxin-NADP reductase (FNR) module"/>
    <property type="match status" value="1"/>
</dbReference>
<feature type="domain" description="FAD-binding FR-type" evidence="13">
    <location>
        <begin position="1"/>
        <end position="99"/>
    </location>
</feature>
<evidence type="ECO:0000256" key="5">
    <source>
        <dbReference type="ARBA" id="ARBA00022723"/>
    </source>
</evidence>
<dbReference type="GO" id="GO:0050660">
    <property type="term" value="F:flavin adenine dinucleotide binding"/>
    <property type="evidence" value="ECO:0007669"/>
    <property type="project" value="InterPro"/>
</dbReference>
<dbReference type="EMBL" id="CP007514">
    <property type="protein sequence ID" value="AHY46766.1"/>
    <property type="molecule type" value="Genomic_DNA"/>
</dbReference>
<evidence type="ECO:0000256" key="1">
    <source>
        <dbReference type="ARBA" id="ARBA00006422"/>
    </source>
</evidence>
<dbReference type="InterPro" id="IPR019480">
    <property type="entry name" value="Dihydroorotate_DH_Fe-S-bd"/>
</dbReference>
<dbReference type="OrthoDB" id="9796486at2"/>
<evidence type="ECO:0000313" key="15">
    <source>
        <dbReference type="EMBL" id="MDX5894173.1"/>
    </source>
</evidence>
<evidence type="ECO:0000256" key="4">
    <source>
        <dbReference type="ARBA" id="ARBA00022714"/>
    </source>
</evidence>
<evidence type="ECO:0000256" key="9">
    <source>
        <dbReference type="ARBA" id="ARBA00023014"/>
    </source>
</evidence>
<evidence type="ECO:0000256" key="12">
    <source>
        <dbReference type="PIRSR" id="PIRSR006816-2"/>
    </source>
</evidence>
<keyword evidence="4 12" id="KW-0001">2Fe-2S</keyword>
<evidence type="ECO:0000256" key="7">
    <source>
        <dbReference type="ARBA" id="ARBA00022982"/>
    </source>
</evidence>
<evidence type="ECO:0000313" key="16">
    <source>
        <dbReference type="Proteomes" id="UP000025229"/>
    </source>
</evidence>
<comment type="similarity">
    <text evidence="1">Belongs to the PyrK family.</text>
</comment>
<feature type="binding site" evidence="12">
    <location>
        <position position="222"/>
    </location>
    <ligand>
        <name>[2Fe-2S] cluster</name>
        <dbReference type="ChEBI" id="CHEBI:190135"/>
    </ligand>
</feature>
<feature type="binding site" evidence="12">
    <location>
        <position position="217"/>
    </location>
    <ligand>
        <name>[2Fe-2S] cluster</name>
        <dbReference type="ChEBI" id="CHEBI:190135"/>
    </ligand>
</feature>
<dbReference type="Gene3D" id="2.40.30.10">
    <property type="entry name" value="Translation factors"/>
    <property type="match status" value="1"/>
</dbReference>
<organism evidence="14 16">
    <name type="scientific">Rubrobacter radiotolerans</name>
    <name type="common">Arthrobacter radiotolerans</name>
    <dbReference type="NCBI Taxonomy" id="42256"/>
    <lineage>
        <taxon>Bacteria</taxon>
        <taxon>Bacillati</taxon>
        <taxon>Actinomycetota</taxon>
        <taxon>Rubrobacteria</taxon>
        <taxon>Rubrobacterales</taxon>
        <taxon>Rubrobacteraceae</taxon>
        <taxon>Rubrobacter</taxon>
    </lineage>
</organism>
<proteinExistence type="inferred from homology"/>
<evidence type="ECO:0000256" key="10">
    <source>
        <dbReference type="ARBA" id="ARBA00034078"/>
    </source>
</evidence>
<dbReference type="InterPro" id="IPR039261">
    <property type="entry name" value="FNR_nucleotide-bd"/>
</dbReference>
<feature type="binding site" evidence="12">
    <location>
        <position position="225"/>
    </location>
    <ligand>
        <name>[2Fe-2S] cluster</name>
        <dbReference type="ChEBI" id="CHEBI:190135"/>
    </ligand>
</feature>
<gene>
    <name evidence="14" type="ORF">RradSPS_1483</name>
    <name evidence="15" type="ORF">SIL72_09030</name>
</gene>
<dbReference type="PROSITE" id="PS51384">
    <property type="entry name" value="FAD_FR"/>
    <property type="match status" value="1"/>
</dbReference>
<dbReference type="InterPro" id="IPR037117">
    <property type="entry name" value="Dihydroorotate_DH_ele_sf"/>
</dbReference>
<dbReference type="InterPro" id="IPR012165">
    <property type="entry name" value="Cyt_c3_hydrogenase_gsu"/>
</dbReference>